<reference evidence="2" key="1">
    <citation type="submission" date="2018-12" db="EMBL/GenBank/DDBJ databases">
        <title>Tengunoibacter tsumagoiensis gen. nov., sp. nov., Dictyobacter kobayashii sp. nov., D. alpinus sp. nov., and D. joshuensis sp. nov. and description of Dictyobacteraceae fam. nov. within the order Ktedonobacterales isolated from Tengu-no-mugimeshi.</title>
        <authorList>
            <person name="Wang C.M."/>
            <person name="Zheng Y."/>
            <person name="Sakai Y."/>
            <person name="Toyoda A."/>
            <person name="Minakuchi Y."/>
            <person name="Abe K."/>
            <person name="Yokota A."/>
            <person name="Yabe S."/>
        </authorList>
    </citation>
    <scope>NUCLEOTIDE SEQUENCE [LARGE SCALE GENOMIC DNA]</scope>
    <source>
        <strain evidence="2">Uno11</strain>
    </source>
</reference>
<sequence>MRWAAAAAHLTHSTLERMGLVSLARDLHVCRWWEAAAAAHLTHSTPERIDIISLARDLWTNMKEP</sequence>
<accession>A0A402AI34</accession>
<protein>
    <submittedName>
        <fullName evidence="1">Uncharacterized protein</fullName>
    </submittedName>
</protein>
<evidence type="ECO:0000313" key="1">
    <source>
        <dbReference type="EMBL" id="GCE18781.1"/>
    </source>
</evidence>
<gene>
    <name evidence="1" type="ORF">KDK_25810</name>
</gene>
<dbReference type="AlphaFoldDB" id="A0A402AI34"/>
<dbReference type="Proteomes" id="UP000287188">
    <property type="component" value="Unassembled WGS sequence"/>
</dbReference>
<keyword evidence="2" id="KW-1185">Reference proteome</keyword>
<evidence type="ECO:0000313" key="2">
    <source>
        <dbReference type="Proteomes" id="UP000287188"/>
    </source>
</evidence>
<dbReference type="EMBL" id="BIFS01000001">
    <property type="protein sequence ID" value="GCE18781.1"/>
    <property type="molecule type" value="Genomic_DNA"/>
</dbReference>
<name>A0A402AI34_9CHLR</name>
<organism evidence="1 2">
    <name type="scientific">Dictyobacter kobayashii</name>
    <dbReference type="NCBI Taxonomy" id="2014872"/>
    <lineage>
        <taxon>Bacteria</taxon>
        <taxon>Bacillati</taxon>
        <taxon>Chloroflexota</taxon>
        <taxon>Ktedonobacteria</taxon>
        <taxon>Ktedonobacterales</taxon>
        <taxon>Dictyobacteraceae</taxon>
        <taxon>Dictyobacter</taxon>
    </lineage>
</organism>
<comment type="caution">
    <text evidence="1">The sequence shown here is derived from an EMBL/GenBank/DDBJ whole genome shotgun (WGS) entry which is preliminary data.</text>
</comment>
<proteinExistence type="predicted"/>